<dbReference type="SUPFAM" id="SSF69318">
    <property type="entry name" value="Integrin alpha N-terminal domain"/>
    <property type="match status" value="1"/>
</dbReference>
<organism evidence="2 3">
    <name type="scientific">Candidatus Allofournierella pullicola</name>
    <dbReference type="NCBI Taxonomy" id="2838596"/>
    <lineage>
        <taxon>Bacteria</taxon>
        <taxon>Bacillati</taxon>
        <taxon>Bacillota</taxon>
        <taxon>Clostridia</taxon>
        <taxon>Eubacteriales</taxon>
        <taxon>Oscillospiraceae</taxon>
        <taxon>Allofournierella</taxon>
    </lineage>
</organism>
<dbReference type="PROSITE" id="PS51257">
    <property type="entry name" value="PROKAR_LIPOPROTEIN"/>
    <property type="match status" value="1"/>
</dbReference>
<evidence type="ECO:0000256" key="1">
    <source>
        <dbReference type="SAM" id="SignalP"/>
    </source>
</evidence>
<accession>A0A9D1V215</accession>
<dbReference type="EMBL" id="DXFW01000002">
    <property type="protein sequence ID" value="HIX04637.1"/>
    <property type="molecule type" value="Genomic_DNA"/>
</dbReference>
<proteinExistence type="predicted"/>
<evidence type="ECO:0008006" key="4">
    <source>
        <dbReference type="Google" id="ProtNLM"/>
    </source>
</evidence>
<dbReference type="Proteomes" id="UP000824193">
    <property type="component" value="Unassembled WGS sequence"/>
</dbReference>
<evidence type="ECO:0000313" key="2">
    <source>
        <dbReference type="EMBL" id="HIX04637.1"/>
    </source>
</evidence>
<name>A0A9D1V215_9FIRM</name>
<feature type="chain" id="PRO_5038975305" description="FG-GAP repeat protein" evidence="1">
    <location>
        <begin position="25"/>
        <end position="425"/>
    </location>
</feature>
<feature type="signal peptide" evidence="1">
    <location>
        <begin position="1"/>
        <end position="24"/>
    </location>
</feature>
<dbReference type="InterPro" id="IPR028994">
    <property type="entry name" value="Integrin_alpha_N"/>
</dbReference>
<reference evidence="2" key="1">
    <citation type="journal article" date="2021" name="PeerJ">
        <title>Extensive microbial diversity within the chicken gut microbiome revealed by metagenomics and culture.</title>
        <authorList>
            <person name="Gilroy R."/>
            <person name="Ravi A."/>
            <person name="Getino M."/>
            <person name="Pursley I."/>
            <person name="Horton D.L."/>
            <person name="Alikhan N.F."/>
            <person name="Baker D."/>
            <person name="Gharbi K."/>
            <person name="Hall N."/>
            <person name="Watson M."/>
            <person name="Adriaenssens E.M."/>
            <person name="Foster-Nyarko E."/>
            <person name="Jarju S."/>
            <person name="Secka A."/>
            <person name="Antonio M."/>
            <person name="Oren A."/>
            <person name="Chaudhuri R.R."/>
            <person name="La Ragione R."/>
            <person name="Hildebrand F."/>
            <person name="Pallen M.J."/>
        </authorList>
    </citation>
    <scope>NUCLEOTIDE SEQUENCE</scope>
    <source>
        <strain evidence="2">2239</strain>
    </source>
</reference>
<comment type="caution">
    <text evidence="2">The sequence shown here is derived from an EMBL/GenBank/DDBJ whole genome shotgun (WGS) entry which is preliminary data.</text>
</comment>
<gene>
    <name evidence="2" type="ORF">H9865_00790</name>
</gene>
<reference evidence="2" key="2">
    <citation type="submission" date="2021-04" db="EMBL/GenBank/DDBJ databases">
        <authorList>
            <person name="Gilroy R."/>
        </authorList>
    </citation>
    <scope>NUCLEOTIDE SEQUENCE</scope>
    <source>
        <strain evidence="2">2239</strain>
    </source>
</reference>
<protein>
    <recommendedName>
        <fullName evidence="4">FG-GAP repeat protein</fullName>
    </recommendedName>
</protein>
<evidence type="ECO:0000313" key="3">
    <source>
        <dbReference type="Proteomes" id="UP000824193"/>
    </source>
</evidence>
<sequence>MRWFKGAAALAAVCLLAGCGAAPAGVEDLLRAPQLDGQQNEVEKALIAYLGETPQMKYPTTGENLSPFVFDDWDGDGDTDAAALYVSTAKGQNVHLAVLETVNGEWAVTQEREGLATSVESIETASLRGAEGTQLLVGYAAASGEKYLAVYSYQNETLNEVFHQSYSQYELRDISGSGGNDLVIIGPETDSGLQLQMLTAQDGQFTPVMPPLAVGNQFTSCEGLYTSKGDDGSYYLILDGQTGNANSLASMILYYDARQQQLVTYHPITVNDLFTATQRYSSLLKSQDIDGDGAVEIPVQLDGSGMENLAVNRLSFVAWMDYTTEYDQVKSFGVADLEYGYYLELPREWQGQIMLTDGDEPDSWQVRSADGETLQLTVRVVSPNASQNGGYFLLGNLGAQKVQARLGMAEPQAQSGDLIRGFRLL</sequence>
<dbReference type="AlphaFoldDB" id="A0A9D1V215"/>
<keyword evidence="1" id="KW-0732">Signal</keyword>